<evidence type="ECO:0000256" key="5">
    <source>
        <dbReference type="SAM" id="Phobius"/>
    </source>
</evidence>
<dbReference type="EMBL" id="GL871302">
    <property type="protein sequence ID" value="EGC30769.1"/>
    <property type="molecule type" value="Genomic_DNA"/>
</dbReference>
<dbReference type="STRING" id="5786.F0ZZ61"/>
<dbReference type="Proteomes" id="UP000001064">
    <property type="component" value="Unassembled WGS sequence"/>
</dbReference>
<accession>F0ZZ61</accession>
<dbReference type="OrthoDB" id="5348404at2759"/>
<evidence type="ECO:0000256" key="2">
    <source>
        <dbReference type="ARBA" id="ARBA00022692"/>
    </source>
</evidence>
<name>F0ZZ61_DICPU</name>
<dbReference type="RefSeq" id="XP_003292709.1">
    <property type="nucleotide sequence ID" value="XM_003292661.1"/>
</dbReference>
<feature type="transmembrane region" description="Helical" evidence="5">
    <location>
        <begin position="82"/>
        <end position="102"/>
    </location>
</feature>
<dbReference type="AlphaFoldDB" id="F0ZZ61"/>
<dbReference type="InterPro" id="IPR005178">
    <property type="entry name" value="Ostalpha/TMEM184C"/>
</dbReference>
<comment type="subcellular location">
    <subcellularLocation>
        <location evidence="1">Membrane</location>
        <topology evidence="1">Multi-pass membrane protein</topology>
    </subcellularLocation>
</comment>
<dbReference type="InParanoid" id="F0ZZ61"/>
<keyword evidence="2 5" id="KW-0812">Transmembrane</keyword>
<dbReference type="GeneID" id="10508733"/>
<feature type="transmembrane region" description="Helical" evidence="5">
    <location>
        <begin position="156"/>
        <end position="179"/>
    </location>
</feature>
<dbReference type="SMART" id="SM01417">
    <property type="entry name" value="Solute_trans_a"/>
    <property type="match status" value="1"/>
</dbReference>
<protein>
    <submittedName>
        <fullName evidence="6">Uncharacterized protein</fullName>
    </submittedName>
</protein>
<keyword evidence="3 5" id="KW-1133">Transmembrane helix</keyword>
<evidence type="ECO:0000313" key="7">
    <source>
        <dbReference type="Proteomes" id="UP000001064"/>
    </source>
</evidence>
<dbReference type="GO" id="GO:0016020">
    <property type="term" value="C:membrane"/>
    <property type="evidence" value="ECO:0000318"/>
    <property type="project" value="GO_Central"/>
</dbReference>
<evidence type="ECO:0000256" key="4">
    <source>
        <dbReference type="ARBA" id="ARBA00023136"/>
    </source>
</evidence>
<feature type="transmembrane region" description="Helical" evidence="5">
    <location>
        <begin position="123"/>
        <end position="144"/>
    </location>
</feature>
<reference evidence="7" key="1">
    <citation type="journal article" date="2011" name="Genome Biol.">
        <title>Comparative genomics of the social amoebae Dictyostelium discoideum and Dictyostelium purpureum.</title>
        <authorList>
            <consortium name="US DOE Joint Genome Institute (JGI-PGF)"/>
            <person name="Sucgang R."/>
            <person name="Kuo A."/>
            <person name="Tian X."/>
            <person name="Salerno W."/>
            <person name="Parikh A."/>
            <person name="Feasley C.L."/>
            <person name="Dalin E."/>
            <person name="Tu H."/>
            <person name="Huang E."/>
            <person name="Barry K."/>
            <person name="Lindquist E."/>
            <person name="Shapiro H."/>
            <person name="Bruce D."/>
            <person name="Schmutz J."/>
            <person name="Salamov A."/>
            <person name="Fey P."/>
            <person name="Gaudet P."/>
            <person name="Anjard C."/>
            <person name="Babu M.M."/>
            <person name="Basu S."/>
            <person name="Bushmanova Y."/>
            <person name="van der Wel H."/>
            <person name="Katoh-Kurasawa M."/>
            <person name="Dinh C."/>
            <person name="Coutinho P.M."/>
            <person name="Saito T."/>
            <person name="Elias M."/>
            <person name="Schaap P."/>
            <person name="Kay R.R."/>
            <person name="Henrissat B."/>
            <person name="Eichinger L."/>
            <person name="Rivero F."/>
            <person name="Putnam N.H."/>
            <person name="West C.M."/>
            <person name="Loomis W.F."/>
            <person name="Chisholm R.L."/>
            <person name="Shaulsky G."/>
            <person name="Strassmann J.E."/>
            <person name="Queller D.C."/>
            <person name="Kuspa A."/>
            <person name="Grigoriev I.V."/>
        </authorList>
    </citation>
    <scope>NUCLEOTIDE SEQUENCE [LARGE SCALE GENOMIC DNA]</scope>
    <source>
        <strain evidence="7">QSDP1</strain>
    </source>
</reference>
<dbReference type="KEGG" id="dpp:DICPUDRAFT_99434"/>
<organism evidence="6 7">
    <name type="scientific">Dictyostelium purpureum</name>
    <name type="common">Slime mold</name>
    <dbReference type="NCBI Taxonomy" id="5786"/>
    <lineage>
        <taxon>Eukaryota</taxon>
        <taxon>Amoebozoa</taxon>
        <taxon>Evosea</taxon>
        <taxon>Eumycetozoa</taxon>
        <taxon>Dictyostelia</taxon>
        <taxon>Dictyosteliales</taxon>
        <taxon>Dictyosteliaceae</taxon>
        <taxon>Dictyostelium</taxon>
    </lineage>
</organism>
<dbReference type="Pfam" id="PF03619">
    <property type="entry name" value="Solute_trans_a"/>
    <property type="match status" value="1"/>
</dbReference>
<evidence type="ECO:0000256" key="3">
    <source>
        <dbReference type="ARBA" id="ARBA00022989"/>
    </source>
</evidence>
<keyword evidence="4 5" id="KW-0472">Membrane</keyword>
<sequence length="304" mass="35557">MGPFYTLLTLIIIFFKQHKEVLELIRDLYESHSLYMFFQLLVLYGGGDDNLMNHFVLHDPEPIFQSKIFPFLSNYKYKPTEVFVFQCIVIKPLFTFLSILCIKHHCYGSSLLHLKTIYPYKTIFISISLSLALSAIMLFIKYSYHELIAYKPILKFLSIKIVLGVFFYQNVVFSFITVSNEDLVDLIKNQLIIFELFLVSILHIYSYPYEFYRVLSMVDPLLYKIKKNSFINNIINTINQNDVIIETYQSLKSSYKTTNNNNNQNDQFYDFDIGSTEMEEYLPSGSVINDGASIIENNGKDNTF</sequence>
<proteinExistence type="predicted"/>
<evidence type="ECO:0000256" key="1">
    <source>
        <dbReference type="ARBA" id="ARBA00004141"/>
    </source>
</evidence>
<dbReference type="VEuPathDB" id="AmoebaDB:DICPUDRAFT_99434"/>
<feature type="transmembrane region" description="Helical" evidence="5">
    <location>
        <begin position="191"/>
        <end position="209"/>
    </location>
</feature>
<dbReference type="GO" id="GO:0022857">
    <property type="term" value="F:transmembrane transporter activity"/>
    <property type="evidence" value="ECO:0000318"/>
    <property type="project" value="GO_Central"/>
</dbReference>
<dbReference type="PANTHER" id="PTHR23423">
    <property type="entry name" value="ORGANIC SOLUTE TRANSPORTER-RELATED"/>
    <property type="match status" value="1"/>
</dbReference>
<evidence type="ECO:0000313" key="6">
    <source>
        <dbReference type="EMBL" id="EGC30769.1"/>
    </source>
</evidence>
<keyword evidence="7" id="KW-1185">Reference proteome</keyword>
<dbReference type="eggNOG" id="KOG2641">
    <property type="taxonomic scope" value="Eukaryota"/>
</dbReference>
<gene>
    <name evidence="6" type="ORF">DICPUDRAFT_99434</name>
</gene>